<organism evidence="2 3">
    <name type="scientific">Hornefia porci</name>
    <dbReference type="NCBI Taxonomy" id="2652292"/>
    <lineage>
        <taxon>Bacteria</taxon>
        <taxon>Bacillati</taxon>
        <taxon>Bacillota</taxon>
        <taxon>Clostridia</taxon>
        <taxon>Peptostreptococcales</taxon>
        <taxon>Anaerovoracaceae</taxon>
        <taxon>Hornefia</taxon>
    </lineage>
</organism>
<comment type="caution">
    <text evidence="2">The sequence shown here is derived from an EMBL/GenBank/DDBJ whole genome shotgun (WGS) entry which is preliminary data.</text>
</comment>
<dbReference type="Pfam" id="PF25309">
    <property type="entry name" value="ELLD"/>
    <property type="match status" value="1"/>
</dbReference>
<feature type="domain" description="BIG2" evidence="1">
    <location>
        <begin position="317"/>
        <end position="393"/>
    </location>
</feature>
<dbReference type="InterPro" id="IPR003343">
    <property type="entry name" value="Big_2"/>
</dbReference>
<protein>
    <recommendedName>
        <fullName evidence="1">BIG2 domain-containing protein</fullName>
    </recommendedName>
</protein>
<dbReference type="InterPro" id="IPR008964">
    <property type="entry name" value="Invasin/intimin_cell_adhesion"/>
</dbReference>
<dbReference type="Gene3D" id="2.60.40.1080">
    <property type="match status" value="3"/>
</dbReference>
<feature type="domain" description="BIG2" evidence="1">
    <location>
        <begin position="150"/>
        <end position="224"/>
    </location>
</feature>
<dbReference type="RefSeq" id="WP_075711806.1">
    <property type="nucleotide sequence ID" value="NZ_MJIE01000001.1"/>
</dbReference>
<dbReference type="SUPFAM" id="SSF49373">
    <property type="entry name" value="Invasin/intimin cell-adhesion fragments"/>
    <property type="match status" value="3"/>
</dbReference>
<reference evidence="2 3" key="1">
    <citation type="journal article" date="2016" name="Appl. Environ. Microbiol.">
        <title>Function and Phylogeny of Bacterial Butyryl Coenzyme A:Acetate Transferases and Their Diversity in the Proximal Colon of Swine.</title>
        <authorList>
            <person name="Trachsel J."/>
            <person name="Bayles D.O."/>
            <person name="Looft T."/>
            <person name="Levine U.Y."/>
            <person name="Allen H.K."/>
        </authorList>
    </citation>
    <scope>NUCLEOTIDE SEQUENCE [LARGE SCALE GENOMIC DNA]</scope>
    <source>
        <strain evidence="2 3">68-3-10</strain>
    </source>
</reference>
<dbReference type="InterPro" id="IPR057370">
    <property type="entry name" value="ELLD"/>
</dbReference>
<dbReference type="STRING" id="1261640.BHK98_01030"/>
<dbReference type="InterPro" id="IPR013783">
    <property type="entry name" value="Ig-like_fold"/>
</dbReference>
<keyword evidence="3" id="KW-1185">Reference proteome</keyword>
<dbReference type="Gene3D" id="2.60.40.10">
    <property type="entry name" value="Immunoglobulins"/>
    <property type="match status" value="1"/>
</dbReference>
<gene>
    <name evidence="2" type="ORF">BHK98_01030</name>
</gene>
<accession>A0A1Q9JF73</accession>
<dbReference type="AlphaFoldDB" id="A0A1Q9JF73"/>
<dbReference type="EMBL" id="MJIE01000001">
    <property type="protein sequence ID" value="OLR54787.1"/>
    <property type="molecule type" value="Genomic_DNA"/>
</dbReference>
<evidence type="ECO:0000313" key="2">
    <source>
        <dbReference type="EMBL" id="OLR54787.1"/>
    </source>
</evidence>
<dbReference type="Proteomes" id="UP000187404">
    <property type="component" value="Unassembled WGS sequence"/>
</dbReference>
<dbReference type="OrthoDB" id="9799970at2"/>
<evidence type="ECO:0000313" key="3">
    <source>
        <dbReference type="Proteomes" id="UP000187404"/>
    </source>
</evidence>
<sequence>MVYHNSPKTFLSKALFIALIFAVTLAFFPLLTDPAYAASKKSAKKKTSSADVRVINLNAEISTKGLSKKEKKTRRIVRLKWKAAGSKTATRYKVYVAKGKFGKYKKVKTVTKTSAKLRLKKRSYRIKVRAYYKKKAGKASSVSVRPGKKNATAITFTRKPTTIVVGETAKIAARANGSVDHKVKLSIKNDKIISVKNGVVTGKKAGTTTITAVAHNGLRKSISVRVIPKYPTNVSILQSSQTLVTGDKISLTAQTDEAGDTSLTWKSSDTSIAKVSSDGTVTAKKKEGTATITASAKAEKGKRAAAASIKITVIPQYPTKVTLSTTKQQTIKQGKAIQLSATASQAGDMTIKWTSSKKSVATVSSSGAVKAVGIGTATITARAKAASGKSAAYAKVKVQVTGTLEGMVVWAEKIARDNRFGYSMGTNINAKVDRFCYFCHGSKASRDYDCASFVAAAVAHGYGGSSVMNAYCSHSGGCTTLYNTLKKAGWKDKGRLSISKLKRGDILINPSRHVEIYTGEKDKYGNVLSVAAHDDRDGKSGDSSGTEISIAPTKYFSWTNVLRLE</sequence>
<name>A0A1Q9JF73_9FIRM</name>
<proteinExistence type="predicted"/>
<dbReference type="SMART" id="SM00635">
    <property type="entry name" value="BID_2"/>
    <property type="match status" value="3"/>
</dbReference>
<feature type="domain" description="BIG2" evidence="1">
    <location>
        <begin position="230"/>
        <end position="306"/>
    </location>
</feature>
<dbReference type="Pfam" id="PF02368">
    <property type="entry name" value="Big_2"/>
    <property type="match status" value="2"/>
</dbReference>
<evidence type="ECO:0000259" key="1">
    <source>
        <dbReference type="SMART" id="SM00635"/>
    </source>
</evidence>